<feature type="transmembrane region" description="Helical" evidence="2">
    <location>
        <begin position="235"/>
        <end position="253"/>
    </location>
</feature>
<proteinExistence type="predicted"/>
<evidence type="ECO:0000256" key="1">
    <source>
        <dbReference type="SAM" id="MobiDB-lite"/>
    </source>
</evidence>
<dbReference type="SMART" id="SM00460">
    <property type="entry name" value="TGc"/>
    <property type="match status" value="1"/>
</dbReference>
<dbReference type="AlphaFoldDB" id="A0A455SW68"/>
<accession>A0A455SW68</accession>
<protein>
    <submittedName>
        <fullName evidence="4">Transglutaminase</fullName>
    </submittedName>
</protein>
<feature type="transmembrane region" description="Helical" evidence="2">
    <location>
        <begin position="145"/>
        <end position="165"/>
    </location>
</feature>
<evidence type="ECO:0000256" key="2">
    <source>
        <dbReference type="SAM" id="Phobius"/>
    </source>
</evidence>
<keyword evidence="2" id="KW-0472">Membrane</keyword>
<name>A0A455SW68_9CHLR</name>
<dbReference type="Pfam" id="PF01841">
    <property type="entry name" value="Transglut_core"/>
    <property type="match status" value="1"/>
</dbReference>
<keyword evidence="2" id="KW-0812">Transmembrane</keyword>
<feature type="transmembrane region" description="Helical" evidence="2">
    <location>
        <begin position="664"/>
        <end position="686"/>
    </location>
</feature>
<reference evidence="4" key="1">
    <citation type="submission" date="2018-12" db="EMBL/GenBank/DDBJ databases">
        <title>Novel natural products biosynthetic potential of the class Ktedonobacteria.</title>
        <authorList>
            <person name="Zheng Y."/>
            <person name="Saitou A."/>
            <person name="Wang C.M."/>
            <person name="Toyoda A."/>
            <person name="Minakuchi Y."/>
            <person name="Sekiguchi Y."/>
            <person name="Ueda K."/>
            <person name="Takano H."/>
            <person name="Sakai Y."/>
            <person name="Yokota A."/>
            <person name="Yabe S."/>
        </authorList>
    </citation>
    <scope>NUCLEOTIDE SEQUENCE</scope>
    <source>
        <strain evidence="4">COM3</strain>
    </source>
</reference>
<organism evidence="4">
    <name type="scientific">Thermosporothrix sp. COM3</name>
    <dbReference type="NCBI Taxonomy" id="2490863"/>
    <lineage>
        <taxon>Bacteria</taxon>
        <taxon>Bacillati</taxon>
        <taxon>Chloroflexota</taxon>
        <taxon>Ktedonobacteria</taxon>
        <taxon>Ktedonobacterales</taxon>
        <taxon>Thermosporotrichaceae</taxon>
        <taxon>Thermosporothrix</taxon>
    </lineage>
</organism>
<feature type="transmembrane region" description="Helical" evidence="2">
    <location>
        <begin position="39"/>
        <end position="59"/>
    </location>
</feature>
<gene>
    <name evidence="4" type="ORF">KTC_59030</name>
</gene>
<dbReference type="PANTHER" id="PTHR42736">
    <property type="entry name" value="PROTEIN-GLUTAMINE GAMMA-GLUTAMYLTRANSFERASE"/>
    <property type="match status" value="1"/>
</dbReference>
<dbReference type="EMBL" id="AP019376">
    <property type="protein sequence ID" value="BBH91152.1"/>
    <property type="molecule type" value="Genomic_DNA"/>
</dbReference>
<feature type="compositionally biased region" description="Polar residues" evidence="1">
    <location>
        <begin position="623"/>
        <end position="635"/>
    </location>
</feature>
<feature type="transmembrane region" description="Helical" evidence="2">
    <location>
        <begin position="194"/>
        <end position="214"/>
    </location>
</feature>
<feature type="domain" description="Transglutaminase-like" evidence="3">
    <location>
        <begin position="529"/>
        <end position="600"/>
    </location>
</feature>
<sequence>MQDAAVDKLLKTITRQPKKNEKPYRRRQFELHFSLDEGWFSLILVAAVVFSTIWCIQVVNWVDHLQVLTLTAFFGLILGVFTAKQKQFPRFLSYLCSFLFGLLLAYWQTAASYYQGDFVAFAQNGLWTWWTQAVLRGGFGDDNSIYFFFILLLGYLLAYISAWLVYRTRSPWLMIVANATVLLINLNNAPTGVIIFLVVFLLAALLLLLRFNLYESMQRWNRLGLRHADDLSWDIMQFGSLISVVILIGSWILPASYADPLLSQIWNDSESPWVQFQNTVNRIISTNGGANASNRGNFRDTLALGGNPNLNDEVVFRFKSDDAGQYLASVSYDYYTGRSWMSTQTGSQNIKANTLQPGNAAGTKTIKQTIRVVNPPSQQYPYLFGASEIVKVDRGATVLISRRAPGEIVAWLGQNGYLTTGTTYTVESAISNVDKVTLRKVPLPADAPSSAQREEDAVNVYAPQIVETYTQLPKEFDPEIKKLALSITAGKQSMYDKVEAIESYLRQNYRYNLDVQPPSTGDPTSWFLFHSKKEGYCNYFASAMTLMLRSVGIPARVVAGYTNGDYDAGAGERVVKGKDAHAWSQVYFAGYGWINFEPSSGFGTFYRPETTSSGSVGLPLPGQQGNNDPSTQNHNMNDKLHQLEEDAGGGNYANDQQVNIGRSFSFIIGSLVLALLFGGIFFAIWWRRLFRNYSFATQVYGRICLLADWAGIKLAPSQTPLERMEEISRATPAHATTLQRLGDIYVREQWADPQSAEHPRRSGEVHELPGLWRRLQPQLFFYVLKHPSVVRSIPRALSGAMRSLRQRRRKNREFEDDL</sequence>
<dbReference type="SUPFAM" id="SSF54001">
    <property type="entry name" value="Cysteine proteinases"/>
    <property type="match status" value="1"/>
</dbReference>
<feature type="transmembrane region" description="Helical" evidence="2">
    <location>
        <begin position="91"/>
        <end position="109"/>
    </location>
</feature>
<dbReference type="PANTHER" id="PTHR42736:SF1">
    <property type="entry name" value="PROTEIN-GLUTAMINE GAMMA-GLUTAMYLTRANSFERASE"/>
    <property type="match status" value="1"/>
</dbReference>
<feature type="region of interest" description="Disordered" evidence="1">
    <location>
        <begin position="616"/>
        <end position="636"/>
    </location>
</feature>
<dbReference type="Gene3D" id="3.10.620.30">
    <property type="match status" value="1"/>
</dbReference>
<feature type="transmembrane region" description="Helical" evidence="2">
    <location>
        <begin position="65"/>
        <end position="84"/>
    </location>
</feature>
<dbReference type="InterPro" id="IPR052901">
    <property type="entry name" value="Bact_TGase-like"/>
</dbReference>
<evidence type="ECO:0000259" key="3">
    <source>
        <dbReference type="SMART" id="SM00460"/>
    </source>
</evidence>
<evidence type="ECO:0000313" key="4">
    <source>
        <dbReference type="EMBL" id="BBH91152.1"/>
    </source>
</evidence>
<dbReference type="InterPro" id="IPR002931">
    <property type="entry name" value="Transglutaminase-like"/>
</dbReference>
<keyword evidence="2" id="KW-1133">Transmembrane helix</keyword>
<dbReference type="InterPro" id="IPR038765">
    <property type="entry name" value="Papain-like_cys_pep_sf"/>
</dbReference>